<name>A0A6J4I8J3_9CHLR</name>
<dbReference type="AlphaFoldDB" id="A0A6J4I8J3"/>
<feature type="non-terminal residue" evidence="1">
    <location>
        <position position="37"/>
    </location>
</feature>
<gene>
    <name evidence="1" type="ORF">AVDCRST_MAG93-1509</name>
</gene>
<organism evidence="1">
    <name type="scientific">uncultured Chloroflexia bacterium</name>
    <dbReference type="NCBI Taxonomy" id="1672391"/>
    <lineage>
        <taxon>Bacteria</taxon>
        <taxon>Bacillati</taxon>
        <taxon>Chloroflexota</taxon>
        <taxon>Chloroflexia</taxon>
        <taxon>environmental samples</taxon>
    </lineage>
</organism>
<proteinExistence type="predicted"/>
<accession>A0A6J4I8J3</accession>
<reference evidence="1" key="1">
    <citation type="submission" date="2020-02" db="EMBL/GenBank/DDBJ databases">
        <authorList>
            <person name="Meier V. D."/>
        </authorList>
    </citation>
    <scope>NUCLEOTIDE SEQUENCE</scope>
    <source>
        <strain evidence="1">AVDCRST_MAG93</strain>
    </source>
</reference>
<dbReference type="EMBL" id="CADCTR010000512">
    <property type="protein sequence ID" value="CAA9245467.1"/>
    <property type="molecule type" value="Genomic_DNA"/>
</dbReference>
<evidence type="ECO:0000313" key="1">
    <source>
        <dbReference type="EMBL" id="CAA9245467.1"/>
    </source>
</evidence>
<feature type="non-terminal residue" evidence="1">
    <location>
        <position position="1"/>
    </location>
</feature>
<sequence>CPGGLRSLLSRVVRSERGARFYLEGPNGWHSSAGAIC</sequence>
<protein>
    <submittedName>
        <fullName evidence="1">Uncharacterized protein</fullName>
    </submittedName>
</protein>